<organism evidence="1 2">
    <name type="scientific">Thermocatellispora tengchongensis</name>
    <dbReference type="NCBI Taxonomy" id="1073253"/>
    <lineage>
        <taxon>Bacteria</taxon>
        <taxon>Bacillati</taxon>
        <taxon>Actinomycetota</taxon>
        <taxon>Actinomycetes</taxon>
        <taxon>Streptosporangiales</taxon>
        <taxon>Streptosporangiaceae</taxon>
        <taxon>Thermocatellispora</taxon>
    </lineage>
</organism>
<name>A0A840P9B8_9ACTN</name>
<proteinExistence type="predicted"/>
<evidence type="ECO:0000313" key="1">
    <source>
        <dbReference type="EMBL" id="MBB5132585.1"/>
    </source>
</evidence>
<keyword evidence="2" id="KW-1185">Reference proteome</keyword>
<protein>
    <submittedName>
        <fullName evidence="1">Uncharacterized protein</fullName>
    </submittedName>
</protein>
<sequence>MYAASGDESRADSARDKVLAQTRDYQYRANVMLHQALCTVAQGGVDEGARNAAAVIDSLGPSYRSNHIIETGRMVLQAVPKEHRERPPVAELRAVLTAGT</sequence>
<reference evidence="1 2" key="1">
    <citation type="submission" date="2020-08" db="EMBL/GenBank/DDBJ databases">
        <title>Genomic Encyclopedia of Type Strains, Phase IV (KMG-IV): sequencing the most valuable type-strain genomes for metagenomic binning, comparative biology and taxonomic classification.</title>
        <authorList>
            <person name="Goeker M."/>
        </authorList>
    </citation>
    <scope>NUCLEOTIDE SEQUENCE [LARGE SCALE GENOMIC DNA]</scope>
    <source>
        <strain evidence="1 2">DSM 45615</strain>
    </source>
</reference>
<evidence type="ECO:0000313" key="2">
    <source>
        <dbReference type="Proteomes" id="UP000578449"/>
    </source>
</evidence>
<dbReference type="RefSeq" id="WP_185049559.1">
    <property type="nucleotide sequence ID" value="NZ_BAABIX010000003.1"/>
</dbReference>
<comment type="caution">
    <text evidence="1">The sequence shown here is derived from an EMBL/GenBank/DDBJ whole genome shotgun (WGS) entry which is preliminary data.</text>
</comment>
<dbReference type="EMBL" id="JACHGN010000004">
    <property type="protein sequence ID" value="MBB5132585.1"/>
    <property type="molecule type" value="Genomic_DNA"/>
</dbReference>
<accession>A0A840P9B8</accession>
<dbReference type="AlphaFoldDB" id="A0A840P9B8"/>
<gene>
    <name evidence="1" type="ORF">HNP84_002301</name>
</gene>
<dbReference type="Proteomes" id="UP000578449">
    <property type="component" value="Unassembled WGS sequence"/>
</dbReference>